<reference evidence="1 2" key="1">
    <citation type="journal article" date="2024" name="Plant Biotechnol. J.">
        <title>Genome and CRISPR/Cas9 system of a widespread forest tree (Populus alba) in the world.</title>
        <authorList>
            <person name="Liu Y.J."/>
            <person name="Jiang P.F."/>
            <person name="Han X.M."/>
            <person name="Li X.Y."/>
            <person name="Wang H.M."/>
            <person name="Wang Y.J."/>
            <person name="Wang X.X."/>
            <person name="Zeng Q.Y."/>
        </authorList>
    </citation>
    <scope>NUCLEOTIDE SEQUENCE [LARGE SCALE GENOMIC DNA]</scope>
    <source>
        <strain evidence="2">cv. PAL-ZL1</strain>
    </source>
</reference>
<dbReference type="EMBL" id="RCHU02000001">
    <property type="protein sequence ID" value="KAL3610303.1"/>
    <property type="molecule type" value="Genomic_DNA"/>
</dbReference>
<accession>A0ACC4CYU6</accession>
<gene>
    <name evidence="1" type="ORF">D5086_001323</name>
</gene>
<proteinExistence type="predicted"/>
<evidence type="ECO:0000313" key="2">
    <source>
        <dbReference type="Proteomes" id="UP000309997"/>
    </source>
</evidence>
<keyword evidence="2" id="KW-1185">Reference proteome</keyword>
<name>A0ACC4CYU6_POPAL</name>
<dbReference type="Proteomes" id="UP000309997">
    <property type="component" value="Unassembled WGS sequence"/>
</dbReference>
<evidence type="ECO:0000313" key="1">
    <source>
        <dbReference type="EMBL" id="KAL3610303.1"/>
    </source>
</evidence>
<organism evidence="1 2">
    <name type="scientific">Populus alba</name>
    <name type="common">White poplar</name>
    <dbReference type="NCBI Taxonomy" id="43335"/>
    <lineage>
        <taxon>Eukaryota</taxon>
        <taxon>Viridiplantae</taxon>
        <taxon>Streptophyta</taxon>
        <taxon>Embryophyta</taxon>
        <taxon>Tracheophyta</taxon>
        <taxon>Spermatophyta</taxon>
        <taxon>Magnoliopsida</taxon>
        <taxon>eudicotyledons</taxon>
        <taxon>Gunneridae</taxon>
        <taxon>Pentapetalae</taxon>
        <taxon>rosids</taxon>
        <taxon>fabids</taxon>
        <taxon>Malpighiales</taxon>
        <taxon>Salicaceae</taxon>
        <taxon>Saliceae</taxon>
        <taxon>Populus</taxon>
    </lineage>
</organism>
<protein>
    <submittedName>
        <fullName evidence="1">Uncharacterized protein</fullName>
    </submittedName>
</protein>
<comment type="caution">
    <text evidence="1">The sequence shown here is derived from an EMBL/GenBank/DDBJ whole genome shotgun (WGS) entry which is preliminary data.</text>
</comment>
<sequence>MFRPPLPYSILKKYRIMPSKHSPMLTSTSTRYHLSWLHTAIFLVISTIFYTTMVSCSRIDIPYNKHCAWIAQNQPTPNDVPQFTTIPFAPNQDGYFLGGEEILDHPSSSQYFNPQ</sequence>